<evidence type="ECO:0000256" key="2">
    <source>
        <dbReference type="HAMAP-Rule" id="MF_00795"/>
    </source>
</evidence>
<protein>
    <recommendedName>
        <fullName evidence="2">PF03932 family protein CutC</fullName>
    </recommendedName>
</protein>
<dbReference type="RefSeq" id="WP_206822396.1">
    <property type="nucleotide sequence ID" value="NZ_JAEMWU010000001.1"/>
</dbReference>
<name>A0A939DU52_9MICO</name>
<evidence type="ECO:0000313" key="4">
    <source>
        <dbReference type="Proteomes" id="UP000664385"/>
    </source>
</evidence>
<evidence type="ECO:0000256" key="1">
    <source>
        <dbReference type="ARBA" id="ARBA00007768"/>
    </source>
</evidence>
<dbReference type="GO" id="GO:0005737">
    <property type="term" value="C:cytoplasm"/>
    <property type="evidence" value="ECO:0007669"/>
    <property type="project" value="UniProtKB-SubCell"/>
</dbReference>
<dbReference type="EMBL" id="JAEMWU010000001">
    <property type="protein sequence ID" value="MBN8204362.1"/>
    <property type="molecule type" value="Genomic_DNA"/>
</dbReference>
<proteinExistence type="inferred from homology"/>
<dbReference type="PANTHER" id="PTHR12598:SF0">
    <property type="entry name" value="COPPER HOMEOSTASIS PROTEIN CUTC HOMOLOG"/>
    <property type="match status" value="1"/>
</dbReference>
<evidence type="ECO:0000313" key="3">
    <source>
        <dbReference type="EMBL" id="MBN8204362.1"/>
    </source>
</evidence>
<dbReference type="InterPro" id="IPR005627">
    <property type="entry name" value="CutC-like"/>
</dbReference>
<dbReference type="HAMAP" id="MF_00795">
    <property type="entry name" value="CutC"/>
    <property type="match status" value="1"/>
</dbReference>
<comment type="similarity">
    <text evidence="1 2">Belongs to the CutC family.</text>
</comment>
<comment type="subcellular location">
    <subcellularLocation>
        <location evidence="2">Cytoplasm</location>
    </subcellularLocation>
</comment>
<dbReference type="InterPro" id="IPR036822">
    <property type="entry name" value="CutC-like_dom_sf"/>
</dbReference>
<gene>
    <name evidence="2" type="primary">cutC</name>
    <name evidence="3" type="ORF">JF543_00145</name>
</gene>
<sequence>MSLALEIAIQDPAGMRIAREAGAARVELTQALALGGLTPSQATIEITREVAGDDGPEVHALVRSRAGDFHYDADEIALMARDVRLALAAGAHGVVVGCQGDDGALNREGLARLVDAAAGAPVTLHRVIDTTRDPIAALRTARELGIRRVLTSGGASRAVDGVDVLRALVAEADGGIEVMAGSGITASDVVAIAATGVDAVHFSAKRTVTADGGVRLGSASDGVGGYETTDRDAALAVVAALAPVVA</sequence>
<accession>A0A939DU52</accession>
<comment type="caution">
    <text evidence="2">Once thought to be involved in copper homeostasis, experiments in E.coli have shown this is not the case.</text>
</comment>
<dbReference type="AlphaFoldDB" id="A0A939DU52"/>
<comment type="caution">
    <text evidence="3">The sequence shown here is derived from an EMBL/GenBank/DDBJ whole genome shotgun (WGS) entry which is preliminary data.</text>
</comment>
<dbReference type="PANTHER" id="PTHR12598">
    <property type="entry name" value="COPPER HOMEOSTASIS PROTEIN CUTC"/>
    <property type="match status" value="1"/>
</dbReference>
<dbReference type="Proteomes" id="UP000664385">
    <property type="component" value="Unassembled WGS sequence"/>
</dbReference>
<organism evidence="3 4">
    <name type="scientific">Microbacterium esteraromaticum</name>
    <dbReference type="NCBI Taxonomy" id="57043"/>
    <lineage>
        <taxon>Bacteria</taxon>
        <taxon>Bacillati</taxon>
        <taxon>Actinomycetota</taxon>
        <taxon>Actinomycetes</taxon>
        <taxon>Micrococcales</taxon>
        <taxon>Microbacteriaceae</taxon>
        <taxon>Microbacterium</taxon>
    </lineage>
</organism>
<dbReference type="Pfam" id="PF03932">
    <property type="entry name" value="CutC"/>
    <property type="match status" value="1"/>
</dbReference>
<dbReference type="Gene3D" id="3.20.20.380">
    <property type="entry name" value="Copper homeostasis (CutC) domain"/>
    <property type="match status" value="1"/>
</dbReference>
<dbReference type="SUPFAM" id="SSF110395">
    <property type="entry name" value="CutC-like"/>
    <property type="match status" value="1"/>
</dbReference>
<dbReference type="GO" id="GO:0005507">
    <property type="term" value="F:copper ion binding"/>
    <property type="evidence" value="ECO:0007669"/>
    <property type="project" value="TreeGrafter"/>
</dbReference>
<keyword evidence="2" id="KW-0963">Cytoplasm</keyword>
<reference evidence="3" key="1">
    <citation type="submission" date="2020-12" db="EMBL/GenBank/DDBJ databases">
        <title>PHA producing bacteria isolated from mangrove.</title>
        <authorList>
            <person name="Zheng W."/>
            <person name="Yu S."/>
            <person name="Huang Y."/>
        </authorList>
    </citation>
    <scope>NUCLEOTIDE SEQUENCE</scope>
    <source>
        <strain evidence="3">GN8-5</strain>
    </source>
</reference>